<evidence type="ECO:0000313" key="4">
    <source>
        <dbReference type="Proteomes" id="UP000828390"/>
    </source>
</evidence>
<evidence type="ECO:0000256" key="2">
    <source>
        <dbReference type="SAM" id="SignalP"/>
    </source>
</evidence>
<dbReference type="AlphaFoldDB" id="A0A9D4QUV0"/>
<keyword evidence="1" id="KW-1133">Transmembrane helix</keyword>
<protein>
    <submittedName>
        <fullName evidence="3">Uncharacterized protein</fullName>
    </submittedName>
</protein>
<reference evidence="3" key="1">
    <citation type="journal article" date="2019" name="bioRxiv">
        <title>The Genome of the Zebra Mussel, Dreissena polymorpha: A Resource for Invasive Species Research.</title>
        <authorList>
            <person name="McCartney M.A."/>
            <person name="Auch B."/>
            <person name="Kono T."/>
            <person name="Mallez S."/>
            <person name="Zhang Y."/>
            <person name="Obille A."/>
            <person name="Becker A."/>
            <person name="Abrahante J.E."/>
            <person name="Garbe J."/>
            <person name="Badalamenti J.P."/>
            <person name="Herman A."/>
            <person name="Mangelson H."/>
            <person name="Liachko I."/>
            <person name="Sullivan S."/>
            <person name="Sone E.D."/>
            <person name="Koren S."/>
            <person name="Silverstein K.A.T."/>
            <person name="Beckman K.B."/>
            <person name="Gohl D.M."/>
        </authorList>
    </citation>
    <scope>NUCLEOTIDE SEQUENCE</scope>
    <source>
        <strain evidence="3">Duluth1</strain>
        <tissue evidence="3">Whole animal</tissue>
    </source>
</reference>
<keyword evidence="4" id="KW-1185">Reference proteome</keyword>
<dbReference type="Proteomes" id="UP000828390">
    <property type="component" value="Unassembled WGS sequence"/>
</dbReference>
<keyword evidence="1" id="KW-0812">Transmembrane</keyword>
<organism evidence="3 4">
    <name type="scientific">Dreissena polymorpha</name>
    <name type="common">Zebra mussel</name>
    <name type="synonym">Mytilus polymorpha</name>
    <dbReference type="NCBI Taxonomy" id="45954"/>
    <lineage>
        <taxon>Eukaryota</taxon>
        <taxon>Metazoa</taxon>
        <taxon>Spiralia</taxon>
        <taxon>Lophotrochozoa</taxon>
        <taxon>Mollusca</taxon>
        <taxon>Bivalvia</taxon>
        <taxon>Autobranchia</taxon>
        <taxon>Heteroconchia</taxon>
        <taxon>Euheterodonta</taxon>
        <taxon>Imparidentia</taxon>
        <taxon>Neoheterodontei</taxon>
        <taxon>Myida</taxon>
        <taxon>Dreissenoidea</taxon>
        <taxon>Dreissenidae</taxon>
        <taxon>Dreissena</taxon>
    </lineage>
</organism>
<feature type="signal peptide" evidence="2">
    <location>
        <begin position="1"/>
        <end position="24"/>
    </location>
</feature>
<dbReference type="EMBL" id="JAIWYP010000003">
    <property type="protein sequence ID" value="KAH3844334.1"/>
    <property type="molecule type" value="Genomic_DNA"/>
</dbReference>
<comment type="caution">
    <text evidence="3">The sequence shown here is derived from an EMBL/GenBank/DDBJ whole genome shotgun (WGS) entry which is preliminary data.</text>
</comment>
<proteinExistence type="predicted"/>
<evidence type="ECO:0000256" key="1">
    <source>
        <dbReference type="SAM" id="Phobius"/>
    </source>
</evidence>
<keyword evidence="2" id="KW-0732">Signal</keyword>
<accession>A0A9D4QUV0</accession>
<sequence>MDKALLKTWMFSALIVFQISLAHSNRLGHLSILTPTIFNRNITLRFTACEAIGDIDVSALKWKVICTKETSYQDITAKTFHKQYDSGSNVYMDLVRVNGSWQGARIHVTDGNLVSNEIQLDIHDFQNDCGYLRLISYPTGHNERLEIGYYPNDKVLGDTYYQIRRWFGRVNDTLQELTLRAGLYEERTGNTNSEHILSIANWTEINSVIVICSPIGHSHTSNEIYVPVWDTAQKVHLNVTDNLTCEPVQTSTPKQKETTVSSIDPEVESHTVLPDPEFQTDALPVAFPLMPVTLGVGAGTVVILTCFAIMIHAHMRKKNRHSLPEEGPDLHADNNDIANIAANEAVHGAIYANVGNMEYAKPSTSNQNTHFELIYAELDVEFLEKNRSVIKKTEKYDPTIYTTVVCSRNLQDAVQNNSKPSH</sequence>
<gene>
    <name evidence="3" type="ORF">DPMN_086592</name>
</gene>
<name>A0A9D4QUV0_DREPO</name>
<feature type="transmembrane region" description="Helical" evidence="1">
    <location>
        <begin position="289"/>
        <end position="311"/>
    </location>
</feature>
<reference evidence="3" key="2">
    <citation type="submission" date="2020-11" db="EMBL/GenBank/DDBJ databases">
        <authorList>
            <person name="McCartney M.A."/>
            <person name="Auch B."/>
            <person name="Kono T."/>
            <person name="Mallez S."/>
            <person name="Becker A."/>
            <person name="Gohl D.M."/>
            <person name="Silverstein K.A.T."/>
            <person name="Koren S."/>
            <person name="Bechman K.B."/>
            <person name="Herman A."/>
            <person name="Abrahante J.E."/>
            <person name="Garbe J."/>
        </authorList>
    </citation>
    <scope>NUCLEOTIDE SEQUENCE</scope>
    <source>
        <strain evidence="3">Duluth1</strain>
        <tissue evidence="3">Whole animal</tissue>
    </source>
</reference>
<keyword evidence="1" id="KW-0472">Membrane</keyword>
<feature type="chain" id="PRO_5038452670" evidence="2">
    <location>
        <begin position="25"/>
        <end position="422"/>
    </location>
</feature>
<evidence type="ECO:0000313" key="3">
    <source>
        <dbReference type="EMBL" id="KAH3844334.1"/>
    </source>
</evidence>